<dbReference type="InterPro" id="IPR006631">
    <property type="entry name" value="DM4_12"/>
</dbReference>
<keyword evidence="2" id="KW-1185">Reference proteome</keyword>
<dbReference type="Pfam" id="PF07841">
    <property type="entry name" value="DM4_12"/>
    <property type="match status" value="1"/>
</dbReference>
<protein>
    <submittedName>
        <fullName evidence="3">Uncharacterized protein LOC100576935</fullName>
    </submittedName>
</protein>
<dbReference type="AlphaFoldDB" id="A0A7M7GAC1"/>
<evidence type="ECO:0000313" key="3">
    <source>
        <dbReference type="RefSeq" id="XP_003249929.1"/>
    </source>
</evidence>
<sequence>MFFRSFPSGAVIVIVCSFVWGSESILLYPNNTLFQLEPTITLAREARDLNLQDAYDAIESLLDRHGWEDGRECLLKTICELAETPFGRTRRDVLEEVIHLILTPSEDLPDSVNSTRRIVDHSYRDAELLGRSGGDCILAYPDCTDSPLETFTEIASP</sequence>
<dbReference type="SMART" id="SM00718">
    <property type="entry name" value="DM4_12"/>
    <property type="match status" value="1"/>
</dbReference>
<gene>
    <name evidence="3" type="primary">LOC100576935</name>
</gene>
<accession>A0A8B6XUZ4</accession>
<name>A0A7M7GAC1_APIME</name>
<reference evidence="3" key="2">
    <citation type="submission" date="2025-04" db="UniProtKB">
        <authorList>
            <consortium name="RefSeq"/>
        </authorList>
    </citation>
    <scope>IDENTIFICATION</scope>
    <source>
        <strain evidence="3">DH4</strain>
        <tissue evidence="3">Whole body</tissue>
    </source>
</reference>
<dbReference type="OrthoDB" id="8186940at2759"/>
<evidence type="ECO:0000313" key="1">
    <source>
        <dbReference type="EnsemblMetazoa" id="XP_003249929"/>
    </source>
</evidence>
<dbReference type="RefSeq" id="XP_003249929.1">
    <property type="nucleotide sequence ID" value="XM_003249881.4"/>
</dbReference>
<proteinExistence type="predicted"/>
<dbReference type="PANTHER" id="PTHR21398:SF6">
    <property type="entry name" value="AGAP007094-PA"/>
    <property type="match status" value="1"/>
</dbReference>
<dbReference type="Proteomes" id="UP000005203">
    <property type="component" value="Linkage group LG9"/>
</dbReference>
<accession>A0A7M7GAC1</accession>
<dbReference type="EnsemblMetazoa" id="XM_003249881">
    <property type="protein sequence ID" value="XP_003249929"/>
    <property type="gene ID" value="LOC100576935"/>
</dbReference>
<organism evidence="2 3">
    <name type="scientific">Apis mellifera</name>
    <name type="common">Honeybee</name>
    <dbReference type="NCBI Taxonomy" id="7460"/>
    <lineage>
        <taxon>Eukaryota</taxon>
        <taxon>Metazoa</taxon>
        <taxon>Ecdysozoa</taxon>
        <taxon>Arthropoda</taxon>
        <taxon>Hexapoda</taxon>
        <taxon>Insecta</taxon>
        <taxon>Pterygota</taxon>
        <taxon>Neoptera</taxon>
        <taxon>Endopterygota</taxon>
        <taxon>Hymenoptera</taxon>
        <taxon>Apocrita</taxon>
        <taxon>Aculeata</taxon>
        <taxon>Apoidea</taxon>
        <taxon>Anthophila</taxon>
        <taxon>Apidae</taxon>
        <taxon>Apis</taxon>
    </lineage>
</organism>
<reference evidence="1" key="1">
    <citation type="submission" date="2021-01" db="UniProtKB">
        <authorList>
            <consortium name="EnsemblMetazoa"/>
        </authorList>
    </citation>
    <scope>IDENTIFICATION</scope>
    <source>
        <strain evidence="1">DH4</strain>
    </source>
</reference>
<accession>A0A8U0WT09</accession>
<dbReference type="KEGG" id="ame:100576935"/>
<dbReference type="PANTHER" id="PTHR21398">
    <property type="entry name" value="AGAP007094-PA"/>
    <property type="match status" value="1"/>
</dbReference>
<dbReference type="GeneID" id="100576935"/>
<evidence type="ECO:0000313" key="2">
    <source>
        <dbReference type="Proteomes" id="UP000005203"/>
    </source>
</evidence>